<organism evidence="2 3">
    <name type="scientific">Piloderma croceum (strain F 1598)</name>
    <dbReference type="NCBI Taxonomy" id="765440"/>
    <lineage>
        <taxon>Eukaryota</taxon>
        <taxon>Fungi</taxon>
        <taxon>Dikarya</taxon>
        <taxon>Basidiomycota</taxon>
        <taxon>Agaricomycotina</taxon>
        <taxon>Agaricomycetes</taxon>
        <taxon>Agaricomycetidae</taxon>
        <taxon>Atheliales</taxon>
        <taxon>Atheliaceae</taxon>
        <taxon>Piloderma</taxon>
    </lineage>
</organism>
<accession>A0A0C3ERR8</accession>
<dbReference type="AlphaFoldDB" id="A0A0C3ERR8"/>
<dbReference type="STRING" id="765440.A0A0C3ERR8"/>
<name>A0A0C3ERR8_PILCF</name>
<gene>
    <name evidence="2" type="ORF">PILCRDRAFT_99009</name>
</gene>
<protein>
    <submittedName>
        <fullName evidence="2">Uncharacterized protein</fullName>
    </submittedName>
</protein>
<sequence length="796" mass="92936">MPANPLVTDKERVDMIVHEIWKVTGYRFIVKDHPSIKHGYKSRLWCSQDDGRKKKRKPKEGENIKHRDHVCMSRFTCKSQLIVSCVGQDLRTIKVRLNHHDYHITYYDVALPPGASQIIRENLEWSTPVSVTPRVQAIYPHITGKQIHTADKEQLPSAETLLREFGDDVDIFDIEVEEGVQQLCWGMKKIGERLRGKVIEIGIDATSLPVGKRKRALKAWGKCLRDKYGVIPKFAHTDKDMAEIGMLREVWEAKLQLCWWYLREAVKEWLKKVKFSTTPYNVRRARSEFRFMDEDFVPPGRADPAEYEGGARDESDLPEIPPASLDAAPPSTAPPARTPSSSMPNPMPAVGDENQSRWLMIKLPARGNSGKGSENLREDVVREDNEERETRRTFCPLEHRQPIIDLIEAHLCAHPLIPGYSAPTKDGIREWAVKQMYEYCYANDLREAWAHLWENWYRMGRWELWARPCYPEIPVLKTTMILESHWQRIKKDFLHHFHKPRLDLLIWILIVKLAPVYYKKLDQMMSDTGRYRELPSWRKEFKRTWKKLAKTPIELPINDKYRPNSHRWVPVNENRSGEELVERDESRSDEENEEDGLVDIRPNTTTCGEGTFCKRFAENIKTLREFCDGLEYQIQFEDRRMLEAVERDGSSLLRLARSCLSRERRMNSTRGQSPTTWERETTRAMFYKTRPPRVDNDTRILYQLDRYPKHNCEAFTVVSGCYQCFSAGQRGKHDIEKEIVFQTNDKLVAHDSEGFEAGQCDEINVVKKFITQRAAAGVKKMDDALHMVWSVNLFYI</sequence>
<dbReference type="HOGENOM" id="CLU_016704_1_0_1"/>
<dbReference type="InParanoid" id="A0A0C3ERR8"/>
<feature type="region of interest" description="Disordered" evidence="1">
    <location>
        <begin position="295"/>
        <end position="351"/>
    </location>
</feature>
<feature type="region of interest" description="Disordered" evidence="1">
    <location>
        <begin position="572"/>
        <end position="601"/>
    </location>
</feature>
<feature type="compositionally biased region" description="Basic and acidic residues" evidence="1">
    <location>
        <begin position="575"/>
        <end position="586"/>
    </location>
</feature>
<feature type="compositionally biased region" description="Basic and acidic residues" evidence="1">
    <location>
        <begin position="374"/>
        <end position="388"/>
    </location>
</feature>
<evidence type="ECO:0000313" key="3">
    <source>
        <dbReference type="Proteomes" id="UP000054166"/>
    </source>
</evidence>
<reference evidence="2 3" key="1">
    <citation type="submission" date="2014-04" db="EMBL/GenBank/DDBJ databases">
        <authorList>
            <consortium name="DOE Joint Genome Institute"/>
            <person name="Kuo A."/>
            <person name="Tarkka M."/>
            <person name="Buscot F."/>
            <person name="Kohler A."/>
            <person name="Nagy L.G."/>
            <person name="Floudas D."/>
            <person name="Copeland A."/>
            <person name="Barry K.W."/>
            <person name="Cichocki N."/>
            <person name="Veneault-Fourrey C."/>
            <person name="LaButti K."/>
            <person name="Lindquist E.A."/>
            <person name="Lipzen A."/>
            <person name="Lundell T."/>
            <person name="Morin E."/>
            <person name="Murat C."/>
            <person name="Sun H."/>
            <person name="Tunlid A."/>
            <person name="Henrissat B."/>
            <person name="Grigoriev I.V."/>
            <person name="Hibbett D.S."/>
            <person name="Martin F."/>
            <person name="Nordberg H.P."/>
            <person name="Cantor M.N."/>
            <person name="Hua S.X."/>
        </authorList>
    </citation>
    <scope>NUCLEOTIDE SEQUENCE [LARGE SCALE GENOMIC DNA]</scope>
    <source>
        <strain evidence="2 3">F 1598</strain>
    </source>
</reference>
<evidence type="ECO:0000313" key="2">
    <source>
        <dbReference type="EMBL" id="KIM75260.1"/>
    </source>
</evidence>
<proteinExistence type="predicted"/>
<feature type="region of interest" description="Disordered" evidence="1">
    <location>
        <begin position="364"/>
        <end position="388"/>
    </location>
</feature>
<dbReference type="Proteomes" id="UP000054166">
    <property type="component" value="Unassembled WGS sequence"/>
</dbReference>
<dbReference type="OrthoDB" id="3262412at2759"/>
<reference evidence="3" key="2">
    <citation type="submission" date="2015-01" db="EMBL/GenBank/DDBJ databases">
        <title>Evolutionary Origins and Diversification of the Mycorrhizal Mutualists.</title>
        <authorList>
            <consortium name="DOE Joint Genome Institute"/>
            <consortium name="Mycorrhizal Genomics Consortium"/>
            <person name="Kohler A."/>
            <person name="Kuo A."/>
            <person name="Nagy L.G."/>
            <person name="Floudas D."/>
            <person name="Copeland A."/>
            <person name="Barry K.W."/>
            <person name="Cichocki N."/>
            <person name="Veneault-Fourrey C."/>
            <person name="LaButti K."/>
            <person name="Lindquist E.A."/>
            <person name="Lipzen A."/>
            <person name="Lundell T."/>
            <person name="Morin E."/>
            <person name="Murat C."/>
            <person name="Riley R."/>
            <person name="Ohm R."/>
            <person name="Sun H."/>
            <person name="Tunlid A."/>
            <person name="Henrissat B."/>
            <person name="Grigoriev I.V."/>
            <person name="Hibbett D.S."/>
            <person name="Martin F."/>
        </authorList>
    </citation>
    <scope>NUCLEOTIDE SEQUENCE [LARGE SCALE GENOMIC DNA]</scope>
    <source>
        <strain evidence="3">F 1598</strain>
    </source>
</reference>
<feature type="compositionally biased region" description="Acidic residues" evidence="1">
    <location>
        <begin position="587"/>
        <end position="597"/>
    </location>
</feature>
<keyword evidence="3" id="KW-1185">Reference proteome</keyword>
<dbReference type="EMBL" id="KN833049">
    <property type="protein sequence ID" value="KIM75260.1"/>
    <property type="molecule type" value="Genomic_DNA"/>
</dbReference>
<evidence type="ECO:0000256" key="1">
    <source>
        <dbReference type="SAM" id="MobiDB-lite"/>
    </source>
</evidence>